<reference evidence="1 2" key="1">
    <citation type="submission" date="2017-12" db="EMBL/GenBank/DDBJ databases">
        <authorList>
            <person name="Pombert J.-F."/>
            <person name="Haag K.L."/>
            <person name="Ebert D."/>
        </authorList>
    </citation>
    <scope>NUCLEOTIDE SEQUENCE [LARGE SCALE GENOMIC DNA]</scope>
    <source>
        <strain evidence="1">FI-OER-3-3</strain>
    </source>
</reference>
<gene>
    <name evidence="1" type="ORF">CWI37_1533p0010</name>
</gene>
<dbReference type="AlphaFoldDB" id="A0A4Q9KVN1"/>
<evidence type="ECO:0000313" key="2">
    <source>
        <dbReference type="Proteomes" id="UP000292362"/>
    </source>
</evidence>
<proteinExistence type="predicted"/>
<organism evidence="1 2">
    <name type="scientific">Hamiltosporidium tvaerminnensis</name>
    <dbReference type="NCBI Taxonomy" id="1176355"/>
    <lineage>
        <taxon>Eukaryota</taxon>
        <taxon>Fungi</taxon>
        <taxon>Fungi incertae sedis</taxon>
        <taxon>Microsporidia</taxon>
        <taxon>Dubosqiidae</taxon>
        <taxon>Hamiltosporidium</taxon>
    </lineage>
</organism>
<accession>A0A4Q9KVN1</accession>
<dbReference type="Proteomes" id="UP000292362">
    <property type="component" value="Unassembled WGS sequence"/>
</dbReference>
<dbReference type="EMBL" id="PITJ01001533">
    <property type="protein sequence ID" value="TBT98933.1"/>
    <property type="molecule type" value="Genomic_DNA"/>
</dbReference>
<sequence length="65" mass="7602">MPPDWCESQVQLYKANEKRREVRPCNRRIDASNKNLRMLNEICISYKSVKFATINFYGMKSGASN</sequence>
<comment type="caution">
    <text evidence="1">The sequence shown here is derived from an EMBL/GenBank/DDBJ whole genome shotgun (WGS) entry which is preliminary data.</text>
</comment>
<name>A0A4Q9KVN1_9MICR</name>
<protein>
    <submittedName>
        <fullName evidence="1">Uncharacterized protein</fullName>
    </submittedName>
</protein>
<evidence type="ECO:0000313" key="1">
    <source>
        <dbReference type="EMBL" id="TBT98933.1"/>
    </source>
</evidence>
<dbReference type="VEuPathDB" id="MicrosporidiaDB:CWI37_1533p0010"/>